<keyword evidence="7 9" id="KW-0472">Membrane</keyword>
<dbReference type="PANTHER" id="PTHR42770:SF7">
    <property type="entry name" value="MEMBRANE PROTEIN"/>
    <property type="match status" value="1"/>
</dbReference>
<evidence type="ECO:0000256" key="7">
    <source>
        <dbReference type="ARBA" id="ARBA00023136"/>
    </source>
</evidence>
<keyword evidence="5 9" id="KW-0812">Transmembrane</keyword>
<evidence type="ECO:0000256" key="4">
    <source>
        <dbReference type="ARBA" id="ARBA00022475"/>
    </source>
</evidence>
<evidence type="ECO:0000256" key="1">
    <source>
        <dbReference type="ARBA" id="ARBA00002249"/>
    </source>
</evidence>
<dbReference type="InterPro" id="IPR002293">
    <property type="entry name" value="AA/rel_permease1"/>
</dbReference>
<dbReference type="Proteomes" id="UP000195331">
    <property type="component" value="Chromosome"/>
</dbReference>
<keyword evidence="11" id="KW-1185">Reference proteome</keyword>
<proteinExistence type="inferred from homology"/>
<evidence type="ECO:0000313" key="10">
    <source>
        <dbReference type="EMBL" id="ART72891.1"/>
    </source>
</evidence>
<accession>A0A1Y0CCA8</accession>
<dbReference type="PANTHER" id="PTHR42770">
    <property type="entry name" value="AMINO ACID TRANSPORTER-RELATED"/>
    <property type="match status" value="1"/>
</dbReference>
<feature type="transmembrane region" description="Helical" evidence="9">
    <location>
        <begin position="263"/>
        <end position="282"/>
    </location>
</feature>
<protein>
    <submittedName>
        <fullName evidence="10">Uncharacterized protein</fullName>
    </submittedName>
</protein>
<keyword evidence="4" id="KW-1003">Cell membrane</keyword>
<dbReference type="Gene3D" id="1.20.1740.10">
    <property type="entry name" value="Amino acid/polyamine transporter I"/>
    <property type="match status" value="1"/>
</dbReference>
<feature type="compositionally biased region" description="Basic and acidic residues" evidence="8">
    <location>
        <begin position="44"/>
        <end position="56"/>
    </location>
</feature>
<organism evidence="10 11">
    <name type="scientific">Mycobacterium dioxanotrophicus</name>
    <dbReference type="NCBI Taxonomy" id="482462"/>
    <lineage>
        <taxon>Bacteria</taxon>
        <taxon>Bacillati</taxon>
        <taxon>Actinomycetota</taxon>
        <taxon>Actinomycetes</taxon>
        <taxon>Mycobacteriales</taxon>
        <taxon>Mycobacteriaceae</taxon>
        <taxon>Mycobacterium</taxon>
    </lineage>
</organism>
<dbReference type="InterPro" id="IPR050367">
    <property type="entry name" value="APC_superfamily"/>
</dbReference>
<evidence type="ECO:0000256" key="2">
    <source>
        <dbReference type="ARBA" id="ARBA00004651"/>
    </source>
</evidence>
<evidence type="ECO:0000256" key="3">
    <source>
        <dbReference type="ARBA" id="ARBA00009523"/>
    </source>
</evidence>
<feature type="transmembrane region" description="Helical" evidence="9">
    <location>
        <begin position="175"/>
        <end position="196"/>
    </location>
</feature>
<dbReference type="AlphaFoldDB" id="A0A1Y0CCA8"/>
<feature type="transmembrane region" description="Helical" evidence="9">
    <location>
        <begin position="136"/>
        <end position="163"/>
    </location>
</feature>
<dbReference type="GO" id="GO:0022857">
    <property type="term" value="F:transmembrane transporter activity"/>
    <property type="evidence" value="ECO:0007669"/>
    <property type="project" value="InterPro"/>
</dbReference>
<evidence type="ECO:0000256" key="6">
    <source>
        <dbReference type="ARBA" id="ARBA00022989"/>
    </source>
</evidence>
<dbReference type="KEGG" id="mdx:BTO20_33905"/>
<feature type="region of interest" description="Disordered" evidence="8">
    <location>
        <begin position="30"/>
        <end position="56"/>
    </location>
</feature>
<dbReference type="GO" id="GO:0005886">
    <property type="term" value="C:plasma membrane"/>
    <property type="evidence" value="ECO:0007669"/>
    <property type="project" value="UniProtKB-SubCell"/>
</dbReference>
<feature type="transmembrane region" description="Helical" evidence="9">
    <location>
        <begin position="288"/>
        <end position="312"/>
    </location>
</feature>
<sequence length="313" mass="33768">MTSNPVGQERKLHKGTNWWGAFVIGLAGPSWSPGSTPGRASPRRGRDTPARRHDSDRCVAVPVRRRTGRRDAAPHRRPALLHHRILRTRPPRHRHPPRRPVGLGLLAGLVSRRPINMILASAYITQLFSIPQGPSFLPFGGLGSPITLSVLIISVVAIAIMYVPAYFGIKLGAEFATILGIVSMAPLTILILLPLFHPSSIHLSNLAGFHFAPGVLGSPTLILAWMFVMTWSVLAMEAAACYLGECRNPARDAKIAMTMEGVYGFFIFVFMAVALVAVLGVAKDADPLTIFTSLITAVTGSSAAGCNGPWAYR</sequence>
<feature type="transmembrane region" description="Helical" evidence="9">
    <location>
        <begin position="222"/>
        <end position="243"/>
    </location>
</feature>
<comment type="function">
    <text evidence="1">Probable amino-acid or metabolite transport protein.</text>
</comment>
<evidence type="ECO:0000313" key="11">
    <source>
        <dbReference type="Proteomes" id="UP000195331"/>
    </source>
</evidence>
<dbReference type="EMBL" id="CP020809">
    <property type="protein sequence ID" value="ART72891.1"/>
    <property type="molecule type" value="Genomic_DNA"/>
</dbReference>
<evidence type="ECO:0000256" key="8">
    <source>
        <dbReference type="SAM" id="MobiDB-lite"/>
    </source>
</evidence>
<evidence type="ECO:0000256" key="9">
    <source>
        <dbReference type="SAM" id="Phobius"/>
    </source>
</evidence>
<gene>
    <name evidence="10" type="ORF">BTO20_33905</name>
</gene>
<name>A0A1Y0CCA8_9MYCO</name>
<dbReference type="Pfam" id="PF13520">
    <property type="entry name" value="AA_permease_2"/>
    <property type="match status" value="1"/>
</dbReference>
<comment type="similarity">
    <text evidence="3">Belongs to the amino acid-polyamine-organocation (APC) superfamily.</text>
</comment>
<reference evidence="10 11" key="1">
    <citation type="submission" date="2017-04" db="EMBL/GenBank/DDBJ databases">
        <title>Whole Genome Sequence of 1,4-Dioxane Degrading Bacterium Mycobacterium dioxanotrophicus PH-06.</title>
        <authorList>
            <person name="He Y."/>
        </authorList>
    </citation>
    <scope>NUCLEOTIDE SEQUENCE [LARGE SCALE GENOMIC DNA]</scope>
    <source>
        <strain evidence="10 11">PH-06</strain>
    </source>
</reference>
<evidence type="ECO:0000256" key="5">
    <source>
        <dbReference type="ARBA" id="ARBA00022692"/>
    </source>
</evidence>
<comment type="subcellular location">
    <subcellularLocation>
        <location evidence="2">Cell membrane</location>
        <topology evidence="2">Multi-pass membrane protein</topology>
    </subcellularLocation>
</comment>
<keyword evidence="6 9" id="KW-1133">Transmembrane helix</keyword>